<evidence type="ECO:0000313" key="2">
    <source>
        <dbReference type="Proteomes" id="UP001601303"/>
    </source>
</evidence>
<dbReference type="Proteomes" id="UP001601303">
    <property type="component" value="Unassembled WGS sequence"/>
</dbReference>
<name>A0ABW6M6H4_9ACTN</name>
<organism evidence="1 2">
    <name type="scientific">Streptomyces hokutonensis</name>
    <dbReference type="NCBI Taxonomy" id="1306990"/>
    <lineage>
        <taxon>Bacteria</taxon>
        <taxon>Bacillati</taxon>
        <taxon>Actinomycetota</taxon>
        <taxon>Actinomycetes</taxon>
        <taxon>Kitasatosporales</taxon>
        <taxon>Streptomycetaceae</taxon>
        <taxon>Streptomyces</taxon>
    </lineage>
</organism>
<reference evidence="1 2" key="1">
    <citation type="submission" date="2024-10" db="EMBL/GenBank/DDBJ databases">
        <title>The Natural Products Discovery Center: Release of the First 8490 Sequenced Strains for Exploring Actinobacteria Biosynthetic Diversity.</title>
        <authorList>
            <person name="Kalkreuter E."/>
            <person name="Kautsar S.A."/>
            <person name="Yang D."/>
            <person name="Bader C.D."/>
            <person name="Teijaro C.N."/>
            <person name="Fluegel L."/>
            <person name="Davis C.M."/>
            <person name="Simpson J.R."/>
            <person name="Lauterbach L."/>
            <person name="Steele A.D."/>
            <person name="Gui C."/>
            <person name="Meng S."/>
            <person name="Li G."/>
            <person name="Viehrig K."/>
            <person name="Ye F."/>
            <person name="Su P."/>
            <person name="Kiefer A.F."/>
            <person name="Nichols A."/>
            <person name="Cepeda A.J."/>
            <person name="Yan W."/>
            <person name="Fan B."/>
            <person name="Jiang Y."/>
            <person name="Adhikari A."/>
            <person name="Zheng C.-J."/>
            <person name="Schuster L."/>
            <person name="Cowan T.M."/>
            <person name="Smanski M.J."/>
            <person name="Chevrette M.G."/>
            <person name="De Carvalho L.P.S."/>
            <person name="Shen B."/>
        </authorList>
    </citation>
    <scope>NUCLEOTIDE SEQUENCE [LARGE SCALE GENOMIC DNA]</scope>
    <source>
        <strain evidence="1 2">NPDC006488</strain>
    </source>
</reference>
<comment type="caution">
    <text evidence="1">The sequence shown here is derived from an EMBL/GenBank/DDBJ whole genome shotgun (WGS) entry which is preliminary data.</text>
</comment>
<dbReference type="RefSeq" id="WP_388109213.1">
    <property type="nucleotide sequence ID" value="NZ_JBIAHM010000009.1"/>
</dbReference>
<proteinExistence type="predicted"/>
<keyword evidence="2" id="KW-1185">Reference proteome</keyword>
<evidence type="ECO:0000313" key="1">
    <source>
        <dbReference type="EMBL" id="MFE9601734.1"/>
    </source>
</evidence>
<dbReference type="EMBL" id="JBIAHM010000009">
    <property type="protein sequence ID" value="MFE9601734.1"/>
    <property type="molecule type" value="Genomic_DNA"/>
</dbReference>
<protein>
    <submittedName>
        <fullName evidence="1">Uncharacterized protein</fullName>
    </submittedName>
</protein>
<accession>A0ABW6M6H4</accession>
<sequence length="226" mass="25691">MGTPTGLGEPLIEAVLRRLPRLLGGRPVQLYEEGLVLVSDGRPRRWADVTHWRSTMDVTVGQDERHGIGWYVCGHRHRLRFADGVEQAFIVDEWQIQVGSADRDRPENQRIRSVVEHVRQWVADAQVPAMLDRLEAGRQVTFGPLTADADGLFVPGGLSAYRWADLREPRLDADLPDWSVPSSWWPKRRDARLSLRCGDGHRTELPAWEVVNWGALVALWKRLGAR</sequence>
<gene>
    <name evidence="1" type="ORF">ACFYNQ_24610</name>
</gene>